<proteinExistence type="predicted"/>
<evidence type="ECO:0000256" key="1">
    <source>
        <dbReference type="SAM" id="MobiDB-lite"/>
    </source>
</evidence>
<evidence type="ECO:0000313" key="2">
    <source>
        <dbReference type="EMBL" id="CAG05442.1"/>
    </source>
</evidence>
<accession>Q4S1P0</accession>
<reference evidence="2" key="1">
    <citation type="journal article" date="2004" name="Nature">
        <title>Genome duplication in the teleost fish Tetraodon nigroviridis reveals the early vertebrate proto-karyotype.</title>
        <authorList>
            <person name="Jaillon O."/>
            <person name="Aury J.-M."/>
            <person name="Brunet F."/>
            <person name="Petit J.-L."/>
            <person name="Stange-Thomann N."/>
            <person name="Mauceli E."/>
            <person name="Bouneau L."/>
            <person name="Fischer C."/>
            <person name="Ozouf-Costaz C."/>
            <person name="Bernot A."/>
            <person name="Nicaud S."/>
            <person name="Jaffe D."/>
            <person name="Fisher S."/>
            <person name="Lutfalla G."/>
            <person name="Dossat C."/>
            <person name="Segurens B."/>
            <person name="Dasilva C."/>
            <person name="Salanoubat M."/>
            <person name="Levy M."/>
            <person name="Boudet N."/>
            <person name="Castellano S."/>
            <person name="Anthouard V."/>
            <person name="Jubin C."/>
            <person name="Castelli V."/>
            <person name="Katinka M."/>
            <person name="Vacherie B."/>
            <person name="Biemont C."/>
            <person name="Skalli Z."/>
            <person name="Cattolico L."/>
            <person name="Poulain J."/>
            <person name="De Berardinis V."/>
            <person name="Cruaud C."/>
            <person name="Duprat S."/>
            <person name="Brottier P."/>
            <person name="Coutanceau J.-P."/>
            <person name="Gouzy J."/>
            <person name="Parra G."/>
            <person name="Lardier G."/>
            <person name="Chapple C."/>
            <person name="McKernan K.J."/>
            <person name="McEwan P."/>
            <person name="Bosak S."/>
            <person name="Kellis M."/>
            <person name="Volff J.-N."/>
            <person name="Guigo R."/>
            <person name="Zody M.C."/>
            <person name="Mesirov J."/>
            <person name="Lindblad-Toh K."/>
            <person name="Birren B."/>
            <person name="Nusbaum C."/>
            <person name="Kahn D."/>
            <person name="Robinson-Rechavi M."/>
            <person name="Laudet V."/>
            <person name="Schachter V."/>
            <person name="Quetier F."/>
            <person name="Saurin W."/>
            <person name="Scarpelli C."/>
            <person name="Wincker P."/>
            <person name="Lander E.S."/>
            <person name="Weissenbach J."/>
            <person name="Roest Crollius H."/>
        </authorList>
    </citation>
    <scope>NUCLEOTIDE SEQUENCE [LARGE SCALE GENOMIC DNA]</scope>
</reference>
<gene>
    <name evidence="2" type="ORF">GSTENG00025464001</name>
</gene>
<dbReference type="EMBL" id="CAAE01014768">
    <property type="protein sequence ID" value="CAG05442.1"/>
    <property type="molecule type" value="Genomic_DNA"/>
</dbReference>
<reference evidence="2" key="2">
    <citation type="submission" date="2004-02" db="EMBL/GenBank/DDBJ databases">
        <authorList>
            <consortium name="Genoscope"/>
            <consortium name="Whitehead Institute Centre for Genome Research"/>
        </authorList>
    </citation>
    <scope>NUCLEOTIDE SEQUENCE</scope>
</reference>
<sequence length="60" mass="6680">MASLYQRFTGKIDTGSSFPAPPEASRLLGQGEQPAEIQRPGLVPPYGRRCEDEDVRRFSL</sequence>
<organism evidence="2">
    <name type="scientific">Tetraodon nigroviridis</name>
    <name type="common">Spotted green pufferfish</name>
    <name type="synonym">Chelonodon nigroviridis</name>
    <dbReference type="NCBI Taxonomy" id="99883"/>
    <lineage>
        <taxon>Eukaryota</taxon>
        <taxon>Metazoa</taxon>
        <taxon>Chordata</taxon>
        <taxon>Craniata</taxon>
        <taxon>Vertebrata</taxon>
        <taxon>Euteleostomi</taxon>
        <taxon>Actinopterygii</taxon>
        <taxon>Neopterygii</taxon>
        <taxon>Teleostei</taxon>
        <taxon>Neoteleostei</taxon>
        <taxon>Acanthomorphata</taxon>
        <taxon>Eupercaria</taxon>
        <taxon>Tetraodontiformes</taxon>
        <taxon>Tetradontoidea</taxon>
        <taxon>Tetraodontidae</taxon>
        <taxon>Tetraodon</taxon>
    </lineage>
</organism>
<feature type="region of interest" description="Disordered" evidence="1">
    <location>
        <begin position="11"/>
        <end position="48"/>
    </location>
</feature>
<dbReference type="OrthoDB" id="9393471at2759"/>
<dbReference type="AlphaFoldDB" id="Q4S1P0"/>
<comment type="caution">
    <text evidence="2">The sequence shown here is derived from an EMBL/GenBank/DDBJ whole genome shotgun (WGS) entry which is preliminary data.</text>
</comment>
<dbReference type="KEGG" id="tng:GSTEN00025464G001"/>
<protein>
    <submittedName>
        <fullName evidence="2">(spotted green pufferfish) hypothetical protein</fullName>
    </submittedName>
</protein>
<name>Q4S1P0_TETNG</name>